<name>A0A061SIA0_9RHOB</name>
<dbReference type="EMBL" id="JEMU01000030">
    <property type="protein sequence ID" value="KAJ01446.1"/>
    <property type="molecule type" value="Genomic_DNA"/>
</dbReference>
<dbReference type="Gene3D" id="3.90.1750.20">
    <property type="entry name" value="Putative Large Serine Recombinase, Chain B, Domain 2"/>
    <property type="match status" value="1"/>
</dbReference>
<sequence>MSSFASKTNKQSVYKSRSTSWVFSAPLGMKYEKVSVHGNLLVRDEPIASYVQKAIEGFASGRFETQGEVKRYLESCPAFPKDHPDGTIRFEVVARIMRRIHYAGYLERPESDVDFRKGHHQGLVSLVTWQTAQDHIDGAKRAPVRKDINADFPLRGFVLCNDCNNPLTANWSKSKTGKKHPFYLCFTKSCESYRKSIRHDVLEEAFTGYLCALEPSETLIALTKAMFRNIWDQRAEQAQAGMISLKRQVTKIEKQIDGLLDRIVDASMPSVVSAYKKRLARLEQDKLIGQEKLGKTAESTHSFEQLFEFACAFLASPWKLWKSGQLTLQRTVLKLAFAERITYCRKTGLRTPETTLPFKVLGRCASHKRGSGGPRIITSSFTPICYL</sequence>
<evidence type="ECO:0000256" key="1">
    <source>
        <dbReference type="SAM" id="Coils"/>
    </source>
</evidence>
<accession>A0A061SIA0</accession>
<keyword evidence="1" id="KW-0175">Coiled coil</keyword>
<reference evidence="3 4" key="1">
    <citation type="journal article" date="2014" name="Genome Announc.">
        <title>Draft Genome Sequences of Two Isolates of the Roseobacter Group, Sulfitobacter sp. Strains 3SOLIMAR09 and 1FIGIMAR09, from Harbors of Mallorca Island (Mediterranean Sea).</title>
        <authorList>
            <person name="Mas-Llado M."/>
            <person name="Pina-Villalonga J.M."/>
            <person name="Brunet-Galmes I."/>
            <person name="Nogales B."/>
            <person name="Bosch R."/>
        </authorList>
    </citation>
    <scope>NUCLEOTIDE SEQUENCE [LARGE SCALE GENOMIC DNA]</scope>
    <source>
        <strain evidence="3 4">1FIGIMAR09</strain>
    </source>
</reference>
<protein>
    <submittedName>
        <fullName evidence="3">Recombinase</fullName>
    </submittedName>
</protein>
<comment type="caution">
    <text evidence="3">The sequence shown here is derived from an EMBL/GenBank/DDBJ whole genome shotgun (WGS) entry which is preliminary data.</text>
</comment>
<dbReference type="InterPro" id="IPR025827">
    <property type="entry name" value="Zn_ribbon_recom_dom"/>
</dbReference>
<keyword evidence="4" id="KW-1185">Reference proteome</keyword>
<dbReference type="Proteomes" id="UP000027337">
    <property type="component" value="Unassembled WGS sequence"/>
</dbReference>
<dbReference type="Pfam" id="PF13408">
    <property type="entry name" value="Zn_ribbon_recom"/>
    <property type="match status" value="1"/>
</dbReference>
<feature type="coiled-coil region" evidence="1">
    <location>
        <begin position="235"/>
        <end position="262"/>
    </location>
</feature>
<gene>
    <name evidence="3" type="ORF">PM02_19295</name>
</gene>
<dbReference type="eggNOG" id="COG1961">
    <property type="taxonomic scope" value="Bacteria"/>
</dbReference>
<organism evidence="3 4">
    <name type="scientific">Sulfitobacter mediterraneus</name>
    <dbReference type="NCBI Taxonomy" id="83219"/>
    <lineage>
        <taxon>Bacteria</taxon>
        <taxon>Pseudomonadati</taxon>
        <taxon>Pseudomonadota</taxon>
        <taxon>Alphaproteobacteria</taxon>
        <taxon>Rhodobacterales</taxon>
        <taxon>Roseobacteraceae</taxon>
        <taxon>Sulfitobacter</taxon>
    </lineage>
</organism>
<evidence type="ECO:0000259" key="2">
    <source>
        <dbReference type="Pfam" id="PF13408"/>
    </source>
</evidence>
<dbReference type="InterPro" id="IPR038109">
    <property type="entry name" value="DNA_bind_recomb_sf"/>
</dbReference>
<proteinExistence type="predicted"/>
<evidence type="ECO:0000313" key="4">
    <source>
        <dbReference type="Proteomes" id="UP000027337"/>
    </source>
</evidence>
<dbReference type="STRING" id="83219.PM02_19295"/>
<dbReference type="AlphaFoldDB" id="A0A061SIA0"/>
<evidence type="ECO:0000313" key="3">
    <source>
        <dbReference type="EMBL" id="KAJ01446.1"/>
    </source>
</evidence>
<feature type="domain" description="Recombinase zinc beta ribbon" evidence="2">
    <location>
        <begin position="153"/>
        <end position="210"/>
    </location>
</feature>